<dbReference type="SMART" id="SM00331">
    <property type="entry name" value="PP2C_SIG"/>
    <property type="match status" value="1"/>
</dbReference>
<dbReference type="InterPro" id="IPR001932">
    <property type="entry name" value="PPM-type_phosphatase-like_dom"/>
</dbReference>
<dbReference type="EMBL" id="CAJJDM010000007">
    <property type="protein sequence ID" value="CAD8046342.1"/>
    <property type="molecule type" value="Genomic_DNA"/>
</dbReference>
<protein>
    <recommendedName>
        <fullName evidence="2">protein-serine/threonine phosphatase</fullName>
        <ecNumber evidence="2">3.1.3.16</ecNumber>
    </recommendedName>
</protein>
<evidence type="ECO:0000259" key="8">
    <source>
        <dbReference type="PROSITE" id="PS51746"/>
    </source>
</evidence>
<organism evidence="9 10">
    <name type="scientific">Paramecium primaurelia</name>
    <dbReference type="NCBI Taxonomy" id="5886"/>
    <lineage>
        <taxon>Eukaryota</taxon>
        <taxon>Sar</taxon>
        <taxon>Alveolata</taxon>
        <taxon>Ciliophora</taxon>
        <taxon>Intramacronucleata</taxon>
        <taxon>Oligohymenophorea</taxon>
        <taxon>Peniculida</taxon>
        <taxon>Parameciidae</taxon>
        <taxon>Paramecium</taxon>
    </lineage>
</organism>
<evidence type="ECO:0000256" key="4">
    <source>
        <dbReference type="ARBA" id="ARBA00022801"/>
    </source>
</evidence>
<sequence length="456" mass="52150">MYKNLTSLIQKPLSFLFNRTIKSLVLPDQKTKRKSKKQSGLTALDELLFRYTKPNQQFLDAKYGFNAQFIVYENNANYCDLSKSYSGENNEKHQNNYKNIVLPLIMIYGCHLYINDDTKCFFGSSSLKKNQLDQRVVLLQYAANNPIEDRYKVSQLKNINGYAVSVFDGHGGWQLAELAMNILHEKIDQYVLRNQDKLLNQDDLIQQSISQAYSDVEEEFYKVALQAYNMGFPSVARVGSCALTAIVVGNKVYSANLGDSKGIIVNVYNKTNEKAYKKINHTLNANSKKEQRRLKSIFSDDDIVVCKNGNKSCYVKGRLQPTRSLGDFRLKFQEFNNPKNISEDKGYLKSISNFKGPYISSTPDQNVFEIQKGDRYLVLGSDGLWDELTKSEISKIVQKNQNNKDEIIKQIFEESLSHAAKSNKMSDEDIRKIPLGKRRKLHDDITVILVDLQGQV</sequence>
<dbReference type="GO" id="GO:0004722">
    <property type="term" value="F:protein serine/threonine phosphatase activity"/>
    <property type="evidence" value="ECO:0007669"/>
    <property type="project" value="UniProtKB-EC"/>
</dbReference>
<comment type="caution">
    <text evidence="9">The sequence shown here is derived from an EMBL/GenBank/DDBJ whole genome shotgun (WGS) entry which is preliminary data.</text>
</comment>
<evidence type="ECO:0000256" key="3">
    <source>
        <dbReference type="ARBA" id="ARBA00022723"/>
    </source>
</evidence>
<evidence type="ECO:0000313" key="9">
    <source>
        <dbReference type="EMBL" id="CAD8046342.1"/>
    </source>
</evidence>
<dbReference type="EC" id="3.1.3.16" evidence="2"/>
<keyword evidence="10" id="KW-1185">Reference proteome</keyword>
<dbReference type="PROSITE" id="PS51746">
    <property type="entry name" value="PPM_2"/>
    <property type="match status" value="1"/>
</dbReference>
<feature type="domain" description="PPM-type phosphatase" evidence="8">
    <location>
        <begin position="133"/>
        <end position="452"/>
    </location>
</feature>
<dbReference type="SMART" id="SM00332">
    <property type="entry name" value="PP2Cc"/>
    <property type="match status" value="1"/>
</dbReference>
<evidence type="ECO:0000256" key="1">
    <source>
        <dbReference type="ARBA" id="ARBA00001946"/>
    </source>
</evidence>
<accession>A0A8S1JUQ3</accession>
<keyword evidence="3" id="KW-0479">Metal-binding</keyword>
<dbReference type="Proteomes" id="UP000688137">
    <property type="component" value="Unassembled WGS sequence"/>
</dbReference>
<reference evidence="9" key="1">
    <citation type="submission" date="2021-01" db="EMBL/GenBank/DDBJ databases">
        <authorList>
            <consortium name="Genoscope - CEA"/>
            <person name="William W."/>
        </authorList>
    </citation>
    <scope>NUCLEOTIDE SEQUENCE</scope>
</reference>
<dbReference type="PANTHER" id="PTHR13832">
    <property type="entry name" value="PROTEIN PHOSPHATASE 2C"/>
    <property type="match status" value="1"/>
</dbReference>
<dbReference type="AlphaFoldDB" id="A0A8S1JUQ3"/>
<dbReference type="CDD" id="cd00143">
    <property type="entry name" value="PP2Cc"/>
    <property type="match status" value="1"/>
</dbReference>
<dbReference type="PANTHER" id="PTHR13832:SF803">
    <property type="entry name" value="PROTEIN PHOSPHATASE 1G"/>
    <property type="match status" value="1"/>
</dbReference>
<dbReference type="OMA" id="ANEPCED"/>
<name>A0A8S1JUQ3_PARPR</name>
<gene>
    <name evidence="9" type="ORF">PPRIM_AZ9-3.1.T0100304</name>
</gene>
<evidence type="ECO:0000256" key="6">
    <source>
        <dbReference type="ARBA" id="ARBA00047761"/>
    </source>
</evidence>
<keyword evidence="4" id="KW-0378">Hydrolase</keyword>
<comment type="cofactor">
    <cofactor evidence="1">
        <name>Mg(2+)</name>
        <dbReference type="ChEBI" id="CHEBI:18420"/>
    </cofactor>
</comment>
<evidence type="ECO:0000256" key="5">
    <source>
        <dbReference type="ARBA" id="ARBA00022912"/>
    </source>
</evidence>
<comment type="catalytic activity">
    <reaction evidence="6">
        <text>O-phospho-L-seryl-[protein] + H2O = L-seryl-[protein] + phosphate</text>
        <dbReference type="Rhea" id="RHEA:20629"/>
        <dbReference type="Rhea" id="RHEA-COMP:9863"/>
        <dbReference type="Rhea" id="RHEA-COMP:11604"/>
        <dbReference type="ChEBI" id="CHEBI:15377"/>
        <dbReference type="ChEBI" id="CHEBI:29999"/>
        <dbReference type="ChEBI" id="CHEBI:43474"/>
        <dbReference type="ChEBI" id="CHEBI:83421"/>
        <dbReference type="EC" id="3.1.3.16"/>
    </reaction>
</comment>
<dbReference type="Pfam" id="PF00481">
    <property type="entry name" value="PP2C"/>
    <property type="match status" value="1"/>
</dbReference>
<dbReference type="InterPro" id="IPR015655">
    <property type="entry name" value="PP2C"/>
</dbReference>
<evidence type="ECO:0000313" key="10">
    <source>
        <dbReference type="Proteomes" id="UP000688137"/>
    </source>
</evidence>
<evidence type="ECO:0000256" key="7">
    <source>
        <dbReference type="ARBA" id="ARBA00048336"/>
    </source>
</evidence>
<proteinExistence type="predicted"/>
<evidence type="ECO:0000256" key="2">
    <source>
        <dbReference type="ARBA" id="ARBA00013081"/>
    </source>
</evidence>
<keyword evidence="5" id="KW-0904">Protein phosphatase</keyword>
<dbReference type="GO" id="GO:0046872">
    <property type="term" value="F:metal ion binding"/>
    <property type="evidence" value="ECO:0007669"/>
    <property type="project" value="UniProtKB-KW"/>
</dbReference>
<comment type="catalytic activity">
    <reaction evidence="7">
        <text>O-phospho-L-threonyl-[protein] + H2O = L-threonyl-[protein] + phosphate</text>
        <dbReference type="Rhea" id="RHEA:47004"/>
        <dbReference type="Rhea" id="RHEA-COMP:11060"/>
        <dbReference type="Rhea" id="RHEA-COMP:11605"/>
        <dbReference type="ChEBI" id="CHEBI:15377"/>
        <dbReference type="ChEBI" id="CHEBI:30013"/>
        <dbReference type="ChEBI" id="CHEBI:43474"/>
        <dbReference type="ChEBI" id="CHEBI:61977"/>
        <dbReference type="EC" id="3.1.3.16"/>
    </reaction>
</comment>